<keyword evidence="3" id="KW-1185">Reference proteome</keyword>
<dbReference type="InterPro" id="IPR012495">
    <property type="entry name" value="TadE-like_dom"/>
</dbReference>
<organism evidence="2 3">
    <name type="scientific">Pseudarthrobacter siccitolerans</name>
    <dbReference type="NCBI Taxonomy" id="861266"/>
    <lineage>
        <taxon>Bacteria</taxon>
        <taxon>Bacillati</taxon>
        <taxon>Actinomycetota</taxon>
        <taxon>Actinomycetes</taxon>
        <taxon>Micrococcales</taxon>
        <taxon>Micrococcaceae</taxon>
        <taxon>Pseudarthrobacter</taxon>
    </lineage>
</organism>
<dbReference type="AlphaFoldDB" id="A0A024GZZ9"/>
<sequence length="121" mass="12295">MAIVLPLLLLILLGIIEFGRALNVQVSLTQAAREGARYAAIHHGESGFDVQAATLAAAPSLSGLSVTVTDNASSCTSTSNVQVETRVALPSLTGFLDAGFFGASGIFPLSMTGVGVMRCGG</sequence>
<evidence type="ECO:0000313" key="2">
    <source>
        <dbReference type="EMBL" id="CCQ45348.1"/>
    </source>
</evidence>
<dbReference type="EMBL" id="CAQI01000035">
    <property type="protein sequence ID" value="CCQ45348.1"/>
    <property type="molecule type" value="Genomic_DNA"/>
</dbReference>
<feature type="domain" description="TadE-like" evidence="1">
    <location>
        <begin position="1"/>
        <end position="37"/>
    </location>
</feature>
<dbReference type="STRING" id="861266.ARTSIC4J27_1288"/>
<dbReference type="Proteomes" id="UP000035722">
    <property type="component" value="Unassembled WGS sequence"/>
</dbReference>
<reference evidence="3" key="1">
    <citation type="journal article" date="2014" name="Genome Announc.">
        <title>Genome Sequence of Arthrobacter siccitolerans 4J27, a Xeroprotectant-Producing Desiccation-Tolerant Microorganism.</title>
        <authorList>
            <person name="Manzanera M."/>
            <person name="Santa-Cruz-Calvo L."/>
            <person name="Vilchez J.I."/>
            <person name="Garcia-Fontana C."/>
            <person name="Silva-Castro G.A."/>
            <person name="Calvo C."/>
            <person name="Gonzalez-Lopez J."/>
        </authorList>
    </citation>
    <scope>NUCLEOTIDE SEQUENCE [LARGE SCALE GENOMIC DNA]</scope>
    <source>
        <strain evidence="3">4J27</strain>
    </source>
</reference>
<evidence type="ECO:0000259" key="1">
    <source>
        <dbReference type="Pfam" id="PF07811"/>
    </source>
</evidence>
<evidence type="ECO:0000313" key="3">
    <source>
        <dbReference type="Proteomes" id="UP000035722"/>
    </source>
</evidence>
<protein>
    <submittedName>
        <fullName evidence="2">TadE-like family protein</fullName>
    </submittedName>
</protein>
<accession>A0A024GZZ9</accession>
<name>A0A024GZZ9_9MICC</name>
<dbReference type="Pfam" id="PF07811">
    <property type="entry name" value="TadE"/>
    <property type="match status" value="1"/>
</dbReference>
<gene>
    <name evidence="2" type="ORF">ARTSIC4J27_1288</name>
</gene>
<comment type="caution">
    <text evidence="2">The sequence shown here is derived from an EMBL/GenBank/DDBJ whole genome shotgun (WGS) entry which is preliminary data.</text>
</comment>
<proteinExistence type="predicted"/>